<evidence type="ECO:0000313" key="2">
    <source>
        <dbReference type="Proteomes" id="UP000230405"/>
    </source>
</evidence>
<dbReference type="AlphaFoldDB" id="A0A2M7VG71"/>
<organism evidence="1 2">
    <name type="scientific">Candidatus Komeilibacteria bacterium CG_4_10_14_0_2_um_filter_37_10</name>
    <dbReference type="NCBI Taxonomy" id="1974470"/>
    <lineage>
        <taxon>Bacteria</taxon>
        <taxon>Candidatus Komeiliibacteriota</taxon>
    </lineage>
</organism>
<protein>
    <submittedName>
        <fullName evidence="1">Uncharacterized protein</fullName>
    </submittedName>
</protein>
<dbReference type="EMBL" id="PFPO01000018">
    <property type="protein sequence ID" value="PIZ99634.1"/>
    <property type="molecule type" value="Genomic_DNA"/>
</dbReference>
<accession>A0A2M7VG71</accession>
<evidence type="ECO:0000313" key="1">
    <source>
        <dbReference type="EMBL" id="PIZ99634.1"/>
    </source>
</evidence>
<gene>
    <name evidence="1" type="ORF">COX77_00980</name>
</gene>
<comment type="caution">
    <text evidence="1">The sequence shown here is derived from an EMBL/GenBank/DDBJ whole genome shotgun (WGS) entry which is preliminary data.</text>
</comment>
<proteinExistence type="predicted"/>
<name>A0A2M7VG71_9BACT</name>
<reference evidence="2" key="1">
    <citation type="submission" date="2017-09" db="EMBL/GenBank/DDBJ databases">
        <title>Depth-based differentiation of microbial function through sediment-hosted aquifers and enrichment of novel symbionts in the deep terrestrial subsurface.</title>
        <authorList>
            <person name="Probst A.J."/>
            <person name="Ladd B."/>
            <person name="Jarett J.K."/>
            <person name="Geller-Mcgrath D.E."/>
            <person name="Sieber C.M.K."/>
            <person name="Emerson J.B."/>
            <person name="Anantharaman K."/>
            <person name="Thomas B.C."/>
            <person name="Malmstrom R."/>
            <person name="Stieglmeier M."/>
            <person name="Klingl A."/>
            <person name="Woyke T."/>
            <person name="Ryan C.M."/>
            <person name="Banfield J.F."/>
        </authorList>
    </citation>
    <scope>NUCLEOTIDE SEQUENCE [LARGE SCALE GENOMIC DNA]</scope>
</reference>
<sequence>MHFQITKNNYPWPTVLRRLGYYPLNNAYVKRLGADYYPRFHIYAQSEDDNGVSLTLHLDQRKGRHEGIKAHAADDDSSVVQEEVQRIQQAFSKIL</sequence>
<dbReference type="Proteomes" id="UP000230405">
    <property type="component" value="Unassembled WGS sequence"/>
</dbReference>